<dbReference type="Proteomes" id="UP000003157">
    <property type="component" value="Unassembled WGS sequence"/>
</dbReference>
<dbReference type="PANTHER" id="PTHR45138">
    <property type="entry name" value="REGULATORY COMPONENTS OF SENSORY TRANSDUCTION SYSTEM"/>
    <property type="match status" value="1"/>
</dbReference>
<evidence type="ECO:0000313" key="2">
    <source>
        <dbReference type="EMBL" id="EFW04880.1"/>
    </source>
</evidence>
<dbReference type="SUPFAM" id="SSF48452">
    <property type="entry name" value="TPR-like"/>
    <property type="match status" value="1"/>
</dbReference>
<dbReference type="OrthoDB" id="9805474at2"/>
<dbReference type="InterPro" id="IPR011990">
    <property type="entry name" value="TPR-like_helical_dom_sf"/>
</dbReference>
<dbReference type="Gene3D" id="1.25.40.10">
    <property type="entry name" value="Tetratricopeptide repeat domain"/>
    <property type="match status" value="1"/>
</dbReference>
<evidence type="ECO:0000259" key="1">
    <source>
        <dbReference type="PROSITE" id="PS50887"/>
    </source>
</evidence>
<name>E7GB64_9FIRM</name>
<dbReference type="InterPro" id="IPR043128">
    <property type="entry name" value="Rev_trsase/Diguanyl_cyclase"/>
</dbReference>
<dbReference type="Pfam" id="PF00990">
    <property type="entry name" value="GGDEF"/>
    <property type="match status" value="1"/>
</dbReference>
<dbReference type="GeneID" id="78229946"/>
<dbReference type="eggNOG" id="COG3706">
    <property type="taxonomic scope" value="Bacteria"/>
</dbReference>
<accession>E7GB64</accession>
<dbReference type="CDD" id="cd01949">
    <property type="entry name" value="GGDEF"/>
    <property type="match status" value="1"/>
</dbReference>
<dbReference type="InterPro" id="IPR000160">
    <property type="entry name" value="GGDEF_dom"/>
</dbReference>
<dbReference type="AlphaFoldDB" id="E7GB64"/>
<dbReference type="InterPro" id="IPR050469">
    <property type="entry name" value="Diguanylate_Cyclase"/>
</dbReference>
<dbReference type="EMBL" id="ADKX01000033">
    <property type="protein sequence ID" value="EFW04880.1"/>
    <property type="molecule type" value="Genomic_DNA"/>
</dbReference>
<reference evidence="2 3" key="1">
    <citation type="submission" date="2010-12" db="EMBL/GenBank/DDBJ databases">
        <title>The Genome Sequence of Coprobacillus sp. strain 29_1.</title>
        <authorList>
            <consortium name="The Broad Institute Genome Sequencing Platform"/>
            <person name="Earl A."/>
            <person name="Ward D."/>
            <person name="Feldgarden M."/>
            <person name="Gevers D."/>
            <person name="Daigneault M."/>
            <person name="Sibley C.D."/>
            <person name="White A."/>
            <person name="Strauss J."/>
            <person name="Allen-Vercoe E."/>
            <person name="Young S.K."/>
            <person name="Zeng Q."/>
            <person name="Gargeya S."/>
            <person name="Fitzgerald M."/>
            <person name="Haas B."/>
            <person name="Abouelleil A."/>
            <person name="Alvarado L."/>
            <person name="Arachchi H.M."/>
            <person name="Berlin A."/>
            <person name="Brown A."/>
            <person name="Chapman S.B."/>
            <person name="Chen Z."/>
            <person name="Dunbar C."/>
            <person name="Freedman E."/>
            <person name="Gearin G."/>
            <person name="Gellesch M."/>
            <person name="Goldberg J."/>
            <person name="Griggs A."/>
            <person name="Gujja S."/>
            <person name="Heilman E."/>
            <person name="Heiman D."/>
            <person name="Howarth C."/>
            <person name="Larson L."/>
            <person name="Lui A."/>
            <person name="MacDonald P.J.P."/>
            <person name="Mehta T."/>
            <person name="Montmayeur A."/>
            <person name="Murphy C."/>
            <person name="Neiman D."/>
            <person name="Pearson M."/>
            <person name="Priest M."/>
            <person name="Roberts A."/>
            <person name="Saif S."/>
            <person name="Shea T."/>
            <person name="Shenoy N."/>
            <person name="Sisk P."/>
            <person name="Stolte C."/>
            <person name="Sykes S."/>
            <person name="White J."/>
            <person name="Yandava C."/>
            <person name="Nusbaum C."/>
            <person name="Birren B."/>
        </authorList>
    </citation>
    <scope>NUCLEOTIDE SEQUENCE [LARGE SCALE GENOMIC DNA]</scope>
    <source>
        <strain evidence="2 3">29_1</strain>
    </source>
</reference>
<dbReference type="PROSITE" id="PS50887">
    <property type="entry name" value="GGDEF"/>
    <property type="match status" value="1"/>
</dbReference>
<dbReference type="Gene3D" id="3.30.70.270">
    <property type="match status" value="1"/>
</dbReference>
<evidence type="ECO:0000313" key="3">
    <source>
        <dbReference type="Proteomes" id="UP000003157"/>
    </source>
</evidence>
<dbReference type="SUPFAM" id="SSF55073">
    <property type="entry name" value="Nucleotide cyclase"/>
    <property type="match status" value="1"/>
</dbReference>
<organism evidence="2 3">
    <name type="scientific">Coprobacillus cateniformis</name>
    <dbReference type="NCBI Taxonomy" id="100884"/>
    <lineage>
        <taxon>Bacteria</taxon>
        <taxon>Bacillati</taxon>
        <taxon>Bacillota</taxon>
        <taxon>Erysipelotrichia</taxon>
        <taxon>Erysipelotrichales</taxon>
        <taxon>Coprobacillaceae</taxon>
        <taxon>Coprobacillus</taxon>
    </lineage>
</organism>
<dbReference type="NCBIfam" id="TIGR00254">
    <property type="entry name" value="GGDEF"/>
    <property type="match status" value="1"/>
</dbReference>
<dbReference type="RefSeq" id="WP_008789105.1">
    <property type="nucleotide sequence ID" value="NZ_AKCB01000001.1"/>
</dbReference>
<dbReference type="SMART" id="SM00267">
    <property type="entry name" value="GGDEF"/>
    <property type="match status" value="1"/>
</dbReference>
<comment type="caution">
    <text evidence="2">The sequence shown here is derived from an EMBL/GenBank/DDBJ whole genome shotgun (WGS) entry which is preliminary data.</text>
</comment>
<sequence>MYYNANYEEIKALEYYLKSLDASEECQNQMLISSAYNNIATCFDMKCNYLEAIYYYDKCYHLLDNMNMNTGYSKAVVLSNLCNCEYKLKQKEKLHEHLKLFERLKENEFVEGMQLLYLFCKLMNIHSQNNTSLNTIMDEILNEQKKVENRLLVYQVLKNICSIMLEINNQKYSNKILNILNEIQDDAEIKSKRELQKLIISYYEKFGTQEELLKAYQEFYNIILTIEDIDMVDNSGGLSATIELYRTKERQVSLEKENEQLEKLMNTDDLTQVFNRRCFNNDIINQTLQNKSSVAVAMIDIDYFKQYNDIYGHQMGDQALIEVGKCMNKYNREGIVRFYRYGGDEFTVIFIDQSEENVCEIMDSLINDIKFKEIPHKGSKTDCILTLSYGYAICTGQKIDIQALIKQADEQLYQHKKLRRLVTLNKK</sequence>
<keyword evidence="3" id="KW-1185">Reference proteome</keyword>
<dbReference type="STRING" id="100884.GCA_000269565_02106"/>
<gene>
    <name evidence="2" type="ORF">HMPREF9488_02005</name>
</gene>
<feature type="domain" description="GGDEF" evidence="1">
    <location>
        <begin position="292"/>
        <end position="427"/>
    </location>
</feature>
<dbReference type="HOGENOM" id="CLU_022176_4_0_9"/>
<protein>
    <recommendedName>
        <fullName evidence="1">GGDEF domain-containing protein</fullName>
    </recommendedName>
</protein>
<proteinExistence type="predicted"/>
<dbReference type="PANTHER" id="PTHR45138:SF9">
    <property type="entry name" value="DIGUANYLATE CYCLASE DGCM-RELATED"/>
    <property type="match status" value="1"/>
</dbReference>
<dbReference type="InterPro" id="IPR029787">
    <property type="entry name" value="Nucleotide_cyclase"/>
</dbReference>
<dbReference type="GO" id="GO:0052621">
    <property type="term" value="F:diguanylate cyclase activity"/>
    <property type="evidence" value="ECO:0007669"/>
    <property type="project" value="TreeGrafter"/>
</dbReference>